<feature type="modified residue" description="4-aspartylphosphate" evidence="1">
    <location>
        <position position="135"/>
    </location>
</feature>
<dbReference type="Pfam" id="PF00990">
    <property type="entry name" value="GGDEF"/>
    <property type="match status" value="1"/>
</dbReference>
<dbReference type="InterPro" id="IPR001633">
    <property type="entry name" value="EAL_dom"/>
</dbReference>
<feature type="domain" description="Response regulatory" evidence="3">
    <location>
        <begin position="86"/>
        <end position="202"/>
    </location>
</feature>
<dbReference type="eggNOG" id="COG2200">
    <property type="taxonomic scope" value="Bacteria"/>
</dbReference>
<dbReference type="GO" id="GO:0000160">
    <property type="term" value="P:phosphorelay signal transduction system"/>
    <property type="evidence" value="ECO:0007669"/>
    <property type="project" value="InterPro"/>
</dbReference>
<dbReference type="STRING" id="743721.Psesu_0387"/>
<dbReference type="SMART" id="SM00267">
    <property type="entry name" value="GGDEF"/>
    <property type="match status" value="1"/>
</dbReference>
<keyword evidence="7" id="KW-1185">Reference proteome</keyword>
<protein>
    <submittedName>
        <fullName evidence="6">Response regulator receiver modulated diguanylate cyclase/phosphodiesterase</fullName>
    </submittedName>
</protein>
<evidence type="ECO:0000259" key="3">
    <source>
        <dbReference type="PROSITE" id="PS50110"/>
    </source>
</evidence>
<gene>
    <name evidence="6" type="ordered locus">Psesu_0387</name>
</gene>
<sequence>MAARDPAPVPEDPAARQRIRAETPPPHYWRRWTRDAVETPAEAEALAPAARPPSAPGAAAAPGATWTGPEPTPAPVLNPTDEEPYRILVVEDDRPQALFAQSVLHGAGMQAEVLMQPEGLIEAITRFEPDLILMDLHLPGVDGKRLTTLVRQQPGCQLLPIVFLTGEPDTDRQFEVLEAGADDCLVKPVRPRHLIAALSNRIQRSRAQRELANAAAPTVAVPTLRSHPETGLATRSWLLQQVDEMLQAGTDGGLFFVEISGALSLRERFGYAAFERLMAEAGRRLAVIAAPAPLARLNDNSFLALVRDTTPEQLQGIAAEVRARLATETFQVREGEPLQLRSAVGHAALPGGFDSATAALEATERAALQARLLPEGVAGYVPPSAQEEQEQMALLEGEIELAYQPVVAVAGSDQARYQVLMRLRQADGTVLSAGQVVPAAEASGRITDLDQQVMEHALDLVARRARDGSPLQLFVSQSPRTLVREAYADWLLQAISARGIDGGAVIIDLRLADALVHSVALASFCQRMMQVGVQFCLGQYEPGPEAEVLLGQLQLGYMRMAGRFAAAHNDQKLRDQLREVIDKAHGLGLLVIGQQIEDPQAAAAMWMAGIDFVQGNLVSSVGSELDFDFQNAVL</sequence>
<dbReference type="SMART" id="SM00448">
    <property type="entry name" value="REC"/>
    <property type="match status" value="1"/>
</dbReference>
<name>E6WPK3_PSEUU</name>
<dbReference type="Gene3D" id="3.20.20.450">
    <property type="entry name" value="EAL domain"/>
    <property type="match status" value="1"/>
</dbReference>
<proteinExistence type="predicted"/>
<dbReference type="Pfam" id="PF00072">
    <property type="entry name" value="Response_reg"/>
    <property type="match status" value="1"/>
</dbReference>
<dbReference type="InterPro" id="IPR043128">
    <property type="entry name" value="Rev_trsase/Diguanyl_cyclase"/>
</dbReference>
<dbReference type="Gene3D" id="3.40.50.2300">
    <property type="match status" value="1"/>
</dbReference>
<dbReference type="InterPro" id="IPR011006">
    <property type="entry name" value="CheY-like_superfamily"/>
</dbReference>
<dbReference type="HOGENOM" id="CLU_000445_70_50_6"/>
<feature type="domain" description="GGDEF" evidence="5">
    <location>
        <begin position="250"/>
        <end position="385"/>
    </location>
</feature>
<dbReference type="InterPro" id="IPR050706">
    <property type="entry name" value="Cyclic-di-GMP_PDE-like"/>
</dbReference>
<dbReference type="GO" id="GO:0071111">
    <property type="term" value="F:cyclic-guanylate-specific phosphodiesterase activity"/>
    <property type="evidence" value="ECO:0007669"/>
    <property type="project" value="InterPro"/>
</dbReference>
<keyword evidence="1" id="KW-0597">Phosphoprotein</keyword>
<evidence type="ECO:0000313" key="7">
    <source>
        <dbReference type="Proteomes" id="UP000008632"/>
    </source>
</evidence>
<dbReference type="InterPro" id="IPR029787">
    <property type="entry name" value="Nucleotide_cyclase"/>
</dbReference>
<dbReference type="KEGG" id="psu:Psesu_0387"/>
<evidence type="ECO:0000256" key="1">
    <source>
        <dbReference type="PROSITE-ProRule" id="PRU00169"/>
    </source>
</evidence>
<evidence type="ECO:0000259" key="4">
    <source>
        <dbReference type="PROSITE" id="PS50883"/>
    </source>
</evidence>
<dbReference type="SMART" id="SM00052">
    <property type="entry name" value="EAL"/>
    <property type="match status" value="1"/>
</dbReference>
<dbReference type="RefSeq" id="WP_013534077.1">
    <property type="nucleotide sequence ID" value="NC_014924.1"/>
</dbReference>
<dbReference type="AlphaFoldDB" id="E6WPK3"/>
<dbReference type="PROSITE" id="PS50883">
    <property type="entry name" value="EAL"/>
    <property type="match status" value="1"/>
</dbReference>
<dbReference type="SUPFAM" id="SSF55073">
    <property type="entry name" value="Nucleotide cyclase"/>
    <property type="match status" value="1"/>
</dbReference>
<evidence type="ECO:0000259" key="5">
    <source>
        <dbReference type="PROSITE" id="PS50887"/>
    </source>
</evidence>
<dbReference type="OrthoDB" id="9812260at2"/>
<feature type="region of interest" description="Disordered" evidence="2">
    <location>
        <begin position="1"/>
        <end position="80"/>
    </location>
</feature>
<dbReference type="InterPro" id="IPR001789">
    <property type="entry name" value="Sig_transdc_resp-reg_receiver"/>
</dbReference>
<feature type="domain" description="EAL" evidence="4">
    <location>
        <begin position="383"/>
        <end position="634"/>
    </location>
</feature>
<dbReference type="SUPFAM" id="SSF141868">
    <property type="entry name" value="EAL domain-like"/>
    <property type="match status" value="1"/>
</dbReference>
<dbReference type="InterPro" id="IPR000160">
    <property type="entry name" value="GGDEF_dom"/>
</dbReference>
<dbReference type="PANTHER" id="PTHR33121:SF70">
    <property type="entry name" value="SIGNALING PROTEIN YKOW"/>
    <property type="match status" value="1"/>
</dbReference>
<dbReference type="Pfam" id="PF00563">
    <property type="entry name" value="EAL"/>
    <property type="match status" value="1"/>
</dbReference>
<feature type="compositionally biased region" description="Low complexity" evidence="2">
    <location>
        <begin position="56"/>
        <end position="69"/>
    </location>
</feature>
<dbReference type="eggNOG" id="COG3706">
    <property type="taxonomic scope" value="Bacteria"/>
</dbReference>
<dbReference type="InterPro" id="IPR035919">
    <property type="entry name" value="EAL_sf"/>
</dbReference>
<dbReference type="CDD" id="cd01948">
    <property type="entry name" value="EAL"/>
    <property type="match status" value="1"/>
</dbReference>
<organism evidence="6 7">
    <name type="scientific">Pseudoxanthomonas suwonensis (strain 11-1)</name>
    <dbReference type="NCBI Taxonomy" id="743721"/>
    <lineage>
        <taxon>Bacteria</taxon>
        <taxon>Pseudomonadati</taxon>
        <taxon>Pseudomonadota</taxon>
        <taxon>Gammaproteobacteria</taxon>
        <taxon>Lysobacterales</taxon>
        <taxon>Lysobacteraceae</taxon>
        <taxon>Pseudoxanthomonas</taxon>
    </lineage>
</organism>
<dbReference type="Gene3D" id="3.30.70.270">
    <property type="match status" value="1"/>
</dbReference>
<accession>E6WPK3</accession>
<evidence type="ECO:0000256" key="2">
    <source>
        <dbReference type="SAM" id="MobiDB-lite"/>
    </source>
</evidence>
<dbReference type="PROSITE" id="PS50110">
    <property type="entry name" value="RESPONSE_REGULATORY"/>
    <property type="match status" value="1"/>
</dbReference>
<dbReference type="EMBL" id="CP002446">
    <property type="protein sequence ID" value="ADV26247.1"/>
    <property type="molecule type" value="Genomic_DNA"/>
</dbReference>
<dbReference type="SUPFAM" id="SSF52172">
    <property type="entry name" value="CheY-like"/>
    <property type="match status" value="1"/>
</dbReference>
<dbReference type="PANTHER" id="PTHR33121">
    <property type="entry name" value="CYCLIC DI-GMP PHOSPHODIESTERASE PDEF"/>
    <property type="match status" value="1"/>
</dbReference>
<dbReference type="CDD" id="cd17546">
    <property type="entry name" value="REC_hyHK_CKI1_RcsC-like"/>
    <property type="match status" value="1"/>
</dbReference>
<evidence type="ECO:0000313" key="6">
    <source>
        <dbReference type="EMBL" id="ADV26247.1"/>
    </source>
</evidence>
<reference evidence="6 7" key="1">
    <citation type="submission" date="2011-01" db="EMBL/GenBank/DDBJ databases">
        <title>Complete sequence of Pseudoxanthomonas suwonensis 11-1.</title>
        <authorList>
            <consortium name="US DOE Joint Genome Institute"/>
            <person name="Lucas S."/>
            <person name="Copeland A."/>
            <person name="Lapidus A."/>
            <person name="Cheng J.-F."/>
            <person name="Goodwin L."/>
            <person name="Pitluck S."/>
            <person name="Teshima H."/>
            <person name="Detter J.C."/>
            <person name="Han C."/>
            <person name="Tapia R."/>
            <person name="Land M."/>
            <person name="Hauser L."/>
            <person name="Kyrpides N."/>
            <person name="Ivanova N."/>
            <person name="Ovchinnikova G."/>
            <person name="Siebers A.K."/>
            <person name="Allgaier M."/>
            <person name="Thelen M.P."/>
            <person name="Hugenholtz P."/>
            <person name="Gladden J."/>
            <person name="Woyke T."/>
        </authorList>
    </citation>
    <scope>NUCLEOTIDE SEQUENCE [LARGE SCALE GENOMIC DNA]</scope>
    <source>
        <strain evidence="7">11-1</strain>
    </source>
</reference>
<feature type="compositionally biased region" description="Low complexity" evidence="2">
    <location>
        <begin position="38"/>
        <end position="49"/>
    </location>
</feature>
<dbReference type="PROSITE" id="PS50887">
    <property type="entry name" value="GGDEF"/>
    <property type="match status" value="1"/>
</dbReference>
<dbReference type="Proteomes" id="UP000008632">
    <property type="component" value="Chromosome"/>
</dbReference>